<comment type="caution">
    <text evidence="1">The sequence shown here is derived from an EMBL/GenBank/DDBJ whole genome shotgun (WGS) entry which is preliminary data.</text>
</comment>
<dbReference type="EMBL" id="OBKZ01000024">
    <property type="protein sequence ID" value="SOB53216.1"/>
    <property type="molecule type" value="Genomic_DNA"/>
</dbReference>
<protein>
    <submittedName>
        <fullName evidence="1">Uncharacterized protein</fullName>
    </submittedName>
</protein>
<gene>
    <name evidence="1" type="ORF">PLUA15_300009</name>
</gene>
<reference evidence="1 2" key="1">
    <citation type="submission" date="2017-08" db="EMBL/GenBank/DDBJ databases">
        <authorList>
            <person name="Chaillou S."/>
        </authorList>
    </citation>
    <scope>NUCLEOTIDE SEQUENCE [LARGE SCALE GENOMIC DNA]</scope>
    <source>
        <strain evidence="1 2">MFPA15A1205</strain>
    </source>
</reference>
<evidence type="ECO:0000313" key="2">
    <source>
        <dbReference type="Proteomes" id="UP000219564"/>
    </source>
</evidence>
<organism evidence="1 2">
    <name type="scientific">Pseudomonas lundensis</name>
    <dbReference type="NCBI Taxonomy" id="86185"/>
    <lineage>
        <taxon>Bacteria</taxon>
        <taxon>Pseudomonadati</taxon>
        <taxon>Pseudomonadota</taxon>
        <taxon>Gammaproteobacteria</taxon>
        <taxon>Pseudomonadales</taxon>
        <taxon>Pseudomonadaceae</taxon>
        <taxon>Pseudomonas</taxon>
    </lineage>
</organism>
<dbReference type="AlphaFoldDB" id="A0AAX2H8T4"/>
<sequence>MNLLANRGGSGMMPPAVGVEIVFFSIGRTSQGKLESVPSILEHGGPCCGRHSGRPTAAWLRTRSVR</sequence>
<accession>A0AAX2H8T4</accession>
<evidence type="ECO:0000313" key="1">
    <source>
        <dbReference type="EMBL" id="SOB53216.1"/>
    </source>
</evidence>
<dbReference type="Proteomes" id="UP000219564">
    <property type="component" value="Unassembled WGS sequence"/>
</dbReference>
<proteinExistence type="predicted"/>
<name>A0AAX2H8T4_9PSED</name>